<feature type="domain" description="DUF6537" evidence="3">
    <location>
        <begin position="273"/>
        <end position="483"/>
    </location>
</feature>
<dbReference type="OrthoDB" id="1490270at2"/>
<dbReference type="EMBL" id="VDFV01000004">
    <property type="protein sequence ID" value="TNC73327.1"/>
    <property type="molecule type" value="Genomic_DNA"/>
</dbReference>
<comment type="caution">
    <text evidence="4">The sequence shown here is derived from an EMBL/GenBank/DDBJ whole genome shotgun (WGS) entry which is preliminary data.</text>
</comment>
<dbReference type="Proteomes" id="UP000305709">
    <property type="component" value="Unassembled WGS sequence"/>
</dbReference>
<dbReference type="NCBIfam" id="NF006179">
    <property type="entry name" value="PRK08312.1"/>
    <property type="match status" value="1"/>
</dbReference>
<dbReference type="InterPro" id="IPR052198">
    <property type="entry name" value="IorB_Oxidoreductase"/>
</dbReference>
<accession>A0A5C4NKY0</accession>
<sequence length="525" mass="56063">MAAGAAPGAAAELRGRGVTVQEPVTAADPRLGGIIKLAVLAVGGQGGGVLTGWIEDLARANGYAAQATSVAGVAQRTGATVYYVEMCPVTDRAPVFSLMPAAGDVDVLIAAEMMEAGRAILRGFVTPDRTTLVASTHRALAVSEKMVPGDGIASSDEVRAAAEVAARRIVMADFEAIAGANGSVISASLFGGLAASGALPFPREAFEAAIRAGGKGIEGSLRAFGAAYEAALAAPLAVEAPAVQPAIGAGPTHLRGEWERLLARVRRMPEPVAEMAGAGLRKVVDFQDLRYGAEYLDRLEAIVARDDAGRGHLLSREVAKHLANAMAYDDVIRVADLKTRDSRFRRIAGEMGAQEGRLLHLTEFMHPRAEEIVGLFPAPLGARLEGSARAMRLLGRVFARGRRLRTDRLPSFLLLHALGGLKDWRRRTLRHGREVAHREAWLALALGQQDYDLAVEVIRCRRLIKGYSDTHARGLSKFDRVLEALPLLKGRPDAAEWLRRLREAALKDEAGKALDDALRTVRSFA</sequence>
<dbReference type="InterPro" id="IPR002869">
    <property type="entry name" value="Pyrv_flavodox_OxRed_cen"/>
</dbReference>
<reference evidence="4 5" key="1">
    <citation type="submission" date="2019-06" db="EMBL/GenBank/DDBJ databases">
        <authorList>
            <person name="Jiang L."/>
        </authorList>
    </citation>
    <scope>NUCLEOTIDE SEQUENCE [LARGE SCALE GENOMIC DNA]</scope>
    <source>
        <strain evidence="4 5">YIM 48858</strain>
    </source>
</reference>
<protein>
    <submittedName>
        <fullName evidence="4">Indolepyruvate oxidoreductase subunit beta family protein</fullName>
    </submittedName>
</protein>
<dbReference type="SUPFAM" id="SSF53323">
    <property type="entry name" value="Pyruvate-ferredoxin oxidoreductase, PFOR, domain III"/>
    <property type="match status" value="1"/>
</dbReference>
<proteinExistence type="predicted"/>
<name>A0A5C4NKY0_9RHOB</name>
<dbReference type="GO" id="GO:0016903">
    <property type="term" value="F:oxidoreductase activity, acting on the aldehyde or oxo group of donors"/>
    <property type="evidence" value="ECO:0007669"/>
    <property type="project" value="InterPro"/>
</dbReference>
<evidence type="ECO:0000313" key="4">
    <source>
        <dbReference type="EMBL" id="TNC73327.1"/>
    </source>
</evidence>
<gene>
    <name evidence="4" type="ORF">FHG71_05640</name>
</gene>
<dbReference type="InterPro" id="IPR019752">
    <property type="entry name" value="Pyrv/ketoisovalerate_OxRed_cat"/>
</dbReference>
<evidence type="ECO:0000313" key="5">
    <source>
        <dbReference type="Proteomes" id="UP000305709"/>
    </source>
</evidence>
<dbReference type="InterPro" id="IPR046667">
    <property type="entry name" value="DUF6537"/>
</dbReference>
<dbReference type="Pfam" id="PF20169">
    <property type="entry name" value="DUF6537"/>
    <property type="match status" value="1"/>
</dbReference>
<organism evidence="4 5">
    <name type="scientific">Rubellimicrobium roseum</name>
    <dbReference type="NCBI Taxonomy" id="687525"/>
    <lineage>
        <taxon>Bacteria</taxon>
        <taxon>Pseudomonadati</taxon>
        <taxon>Pseudomonadota</taxon>
        <taxon>Alphaproteobacteria</taxon>
        <taxon>Rhodobacterales</taxon>
        <taxon>Roseobacteraceae</taxon>
        <taxon>Rubellimicrobium</taxon>
    </lineage>
</organism>
<dbReference type="PANTHER" id="PTHR43854">
    <property type="entry name" value="INDOLEPYRUVATE OXIDOREDUCTASE SUBUNIT IORB"/>
    <property type="match status" value="1"/>
</dbReference>
<dbReference type="PANTHER" id="PTHR43854:SF1">
    <property type="entry name" value="INDOLEPYRUVATE OXIDOREDUCTASE SUBUNIT IORB"/>
    <property type="match status" value="1"/>
</dbReference>
<evidence type="ECO:0000259" key="3">
    <source>
        <dbReference type="Pfam" id="PF20169"/>
    </source>
</evidence>
<dbReference type="AlphaFoldDB" id="A0A5C4NKY0"/>
<keyword evidence="4" id="KW-0670">Pyruvate</keyword>
<keyword evidence="1" id="KW-0560">Oxidoreductase</keyword>
<dbReference type="Pfam" id="PF01558">
    <property type="entry name" value="POR"/>
    <property type="match status" value="1"/>
</dbReference>
<dbReference type="Gene3D" id="3.40.920.10">
    <property type="entry name" value="Pyruvate-ferredoxin oxidoreductase, PFOR, domain III"/>
    <property type="match status" value="1"/>
</dbReference>
<keyword evidence="5" id="KW-1185">Reference proteome</keyword>
<evidence type="ECO:0000256" key="1">
    <source>
        <dbReference type="ARBA" id="ARBA00023002"/>
    </source>
</evidence>
<feature type="domain" description="Pyruvate/ketoisovalerate oxidoreductase catalytic" evidence="2">
    <location>
        <begin position="43"/>
        <end position="229"/>
    </location>
</feature>
<evidence type="ECO:0000259" key="2">
    <source>
        <dbReference type="Pfam" id="PF01558"/>
    </source>
</evidence>